<dbReference type="EnsemblPlants" id="ORUFI10G15350.1">
    <property type="protein sequence ID" value="ORUFI10G15350.1"/>
    <property type="gene ID" value="ORUFI10G15350"/>
</dbReference>
<sequence length="210" mass="21951">MAAHSGVTSTVVAPAATALAATPLSLIHANAPAALWNEPHAVLIPTSVARSAASAIWEARRPSRGVVPGEGEGVDVGAVGGDGEAGLHEGQGARVGEERVPPPLEGGRVRERRLLDVGAQVAHRGEVVVGRGRLPLRVGGGDVEAERAVEVGGGGPLLVDRQHHVRRRRHGGRRRKRSGAAAAVECFAAKERKKKKKEERKIGGSWKPSR</sequence>
<evidence type="ECO:0000313" key="2">
    <source>
        <dbReference type="EnsemblPlants" id="ORUFI10G15350.1"/>
    </source>
</evidence>
<reference evidence="2" key="2">
    <citation type="submission" date="2015-06" db="UniProtKB">
        <authorList>
            <consortium name="EnsemblPlants"/>
        </authorList>
    </citation>
    <scope>IDENTIFICATION</scope>
</reference>
<feature type="region of interest" description="Disordered" evidence="1">
    <location>
        <begin position="82"/>
        <end position="105"/>
    </location>
</feature>
<dbReference type="HOGENOM" id="CLU_1311926_0_0_1"/>
<evidence type="ECO:0000256" key="1">
    <source>
        <dbReference type="SAM" id="MobiDB-lite"/>
    </source>
</evidence>
<proteinExistence type="predicted"/>
<reference evidence="3" key="1">
    <citation type="submission" date="2013-06" db="EMBL/GenBank/DDBJ databases">
        <authorList>
            <person name="Zhao Q."/>
        </authorList>
    </citation>
    <scope>NUCLEOTIDE SEQUENCE</scope>
    <source>
        <strain evidence="3">cv. W1943</strain>
    </source>
</reference>
<accession>A0A0E0R0V7</accession>
<dbReference type="Gramene" id="ORUFI10G15350.1">
    <property type="protein sequence ID" value="ORUFI10G15350.1"/>
    <property type="gene ID" value="ORUFI10G15350"/>
</dbReference>
<feature type="region of interest" description="Disordered" evidence="1">
    <location>
        <begin position="165"/>
        <end position="210"/>
    </location>
</feature>
<feature type="compositionally biased region" description="Basic residues" evidence="1">
    <location>
        <begin position="165"/>
        <end position="178"/>
    </location>
</feature>
<name>A0A0E0R0V7_ORYRU</name>
<dbReference type="AlphaFoldDB" id="A0A0E0R0V7"/>
<protein>
    <submittedName>
        <fullName evidence="2">Uncharacterized protein</fullName>
    </submittedName>
</protein>
<keyword evidence="3" id="KW-1185">Reference proteome</keyword>
<dbReference type="Proteomes" id="UP000008022">
    <property type="component" value="Unassembled WGS sequence"/>
</dbReference>
<organism evidence="2 3">
    <name type="scientific">Oryza rufipogon</name>
    <name type="common">Brownbeard rice</name>
    <name type="synonym">Asian wild rice</name>
    <dbReference type="NCBI Taxonomy" id="4529"/>
    <lineage>
        <taxon>Eukaryota</taxon>
        <taxon>Viridiplantae</taxon>
        <taxon>Streptophyta</taxon>
        <taxon>Embryophyta</taxon>
        <taxon>Tracheophyta</taxon>
        <taxon>Spermatophyta</taxon>
        <taxon>Magnoliopsida</taxon>
        <taxon>Liliopsida</taxon>
        <taxon>Poales</taxon>
        <taxon>Poaceae</taxon>
        <taxon>BOP clade</taxon>
        <taxon>Oryzoideae</taxon>
        <taxon>Oryzeae</taxon>
        <taxon>Oryzinae</taxon>
        <taxon>Oryza</taxon>
    </lineage>
</organism>
<evidence type="ECO:0000313" key="3">
    <source>
        <dbReference type="Proteomes" id="UP000008022"/>
    </source>
</evidence>